<sequence length="396" mass="44795">MTKSETFMIPNHKAAKLSELDMMIVNSVPPGGNWKNIPLDVPSKRIEQIRDSYAQGKGSRSTYYGRLLPDMPAYTINTYFNRPGNGCHIHYEQDRVLSQREAARLQSFPDDFIFFGGQTAINTQIGNAVPPFLAFLIAKEIEKAIGNTGYYIDLFSGAGGLGLGFKWAGWTPLLANDIEEKYLQTYSNNVHKEVLCGSISDNETFSKIADKISGFKKLYFDKQLWILGGPPCQGFSTAGNARTMDDPRNSLFMHYKSLLNEIKPNGFIFENVAGLLNMEKGKVFERVKEEFSSTMKTMNGWILNSEHYAIPQRRKRVILVGSNDPLFSIEPPQKLTEDKESWVSVKDALSDLPPLQHGEDGSGKYYIHHPENDYQLFMRGNITPSEYYERNIKPSL</sequence>
<accession>A0A192CHZ2</accession>
<dbReference type="InterPro" id="IPR031303">
    <property type="entry name" value="C5_meth_CS"/>
</dbReference>
<protein>
    <recommendedName>
        <fullName evidence="1">DNA (cytosine-5-)-methyltransferase</fullName>
        <ecNumber evidence="1">2.1.1.37</ecNumber>
    </recommendedName>
</protein>
<reference evidence="10 12" key="2">
    <citation type="submission" date="2019-01" db="EMBL/GenBank/DDBJ databases">
        <title>Genome and plasmid diversity of ESBL producing Escherichia coli ST131 tracking phylogenetic trajectories with Bayesian inference.</title>
        <authorList>
            <person name="Ny S."/>
        </authorList>
    </citation>
    <scope>NUCLEOTIDE SEQUENCE [LARGE SCALE GENOMIC DNA]</scope>
    <source>
        <strain evidence="10 12">C0101-PB_2013</strain>
    </source>
</reference>
<dbReference type="PROSITE" id="PS51679">
    <property type="entry name" value="SAM_MT_C5"/>
    <property type="match status" value="1"/>
</dbReference>
<evidence type="ECO:0000256" key="6">
    <source>
        <dbReference type="ARBA" id="ARBA00047422"/>
    </source>
</evidence>
<dbReference type="InterPro" id="IPR050390">
    <property type="entry name" value="C5-Methyltransferase"/>
</dbReference>
<comment type="catalytic activity">
    <reaction evidence="6">
        <text>a 2'-deoxycytidine in DNA + S-adenosyl-L-methionine = a 5-methyl-2'-deoxycytidine in DNA + S-adenosyl-L-homocysteine + H(+)</text>
        <dbReference type="Rhea" id="RHEA:13681"/>
        <dbReference type="Rhea" id="RHEA-COMP:11369"/>
        <dbReference type="Rhea" id="RHEA-COMP:11370"/>
        <dbReference type="ChEBI" id="CHEBI:15378"/>
        <dbReference type="ChEBI" id="CHEBI:57856"/>
        <dbReference type="ChEBI" id="CHEBI:59789"/>
        <dbReference type="ChEBI" id="CHEBI:85452"/>
        <dbReference type="ChEBI" id="CHEBI:85454"/>
        <dbReference type="EC" id="2.1.1.37"/>
    </reaction>
</comment>
<proteinExistence type="inferred from homology"/>
<dbReference type="Proteomes" id="UP000309847">
    <property type="component" value="Unassembled WGS sequence"/>
</dbReference>
<dbReference type="Pfam" id="PF00145">
    <property type="entry name" value="DNA_methylase"/>
    <property type="match status" value="2"/>
</dbReference>
<dbReference type="RefSeq" id="WP_001295727.1">
    <property type="nucleotide sequence ID" value="NZ_CP015085.1"/>
</dbReference>
<dbReference type="EC" id="2.1.1.37" evidence="1"/>
<keyword evidence="4 7" id="KW-0949">S-adenosyl-L-methionine</keyword>
<dbReference type="PRINTS" id="PR00105">
    <property type="entry name" value="C5METTRFRASE"/>
</dbReference>
<evidence type="ECO:0000256" key="8">
    <source>
        <dbReference type="RuleBase" id="RU000416"/>
    </source>
</evidence>
<dbReference type="GO" id="GO:0032259">
    <property type="term" value="P:methylation"/>
    <property type="evidence" value="ECO:0007669"/>
    <property type="project" value="UniProtKB-KW"/>
</dbReference>
<reference evidence="9 11" key="1">
    <citation type="submission" date="2016-03" db="EMBL/GenBank/DDBJ databases">
        <title>Genome Sequence and Comparative Pathogenic Determinants of Uropathogenic Escherichia coli O25b:H4, a Clinical Isolate from Saudi Arabia.</title>
        <authorList>
            <person name="Alyamani E.A.J."/>
            <person name="Khiyami M.A."/>
            <person name="Booq R.Y."/>
            <person name="Bahwerth F.S."/>
            <person name="Vaisvil B."/>
            <person name="Schmitt D.P."/>
            <person name="Kapatral V."/>
        </authorList>
    </citation>
    <scope>NUCLEOTIDE SEQUENCE [LARGE SCALE GENOMIC DNA]</scope>
    <source>
        <strain evidence="9 11">O25b:H4</strain>
    </source>
</reference>
<dbReference type="EMBL" id="SEWA01000004">
    <property type="protein sequence ID" value="TLI67076.1"/>
    <property type="molecule type" value="Genomic_DNA"/>
</dbReference>
<evidence type="ECO:0000256" key="3">
    <source>
        <dbReference type="ARBA" id="ARBA00022679"/>
    </source>
</evidence>
<dbReference type="Proteomes" id="UP000183316">
    <property type="component" value="Chromosome"/>
</dbReference>
<evidence type="ECO:0000313" key="9">
    <source>
        <dbReference type="EMBL" id="ANK05139.1"/>
    </source>
</evidence>
<dbReference type="GO" id="GO:0009307">
    <property type="term" value="P:DNA restriction-modification system"/>
    <property type="evidence" value="ECO:0007669"/>
    <property type="project" value="UniProtKB-KW"/>
</dbReference>
<organism evidence="9 11">
    <name type="scientific">Escherichia coli O25b:H4</name>
    <dbReference type="NCBI Taxonomy" id="941280"/>
    <lineage>
        <taxon>Bacteria</taxon>
        <taxon>Pseudomonadati</taxon>
        <taxon>Pseudomonadota</taxon>
        <taxon>Gammaproteobacteria</taxon>
        <taxon>Enterobacterales</taxon>
        <taxon>Enterobacteriaceae</taxon>
        <taxon>Escherichia</taxon>
    </lineage>
</organism>
<feature type="active site" evidence="7">
    <location>
        <position position="232"/>
    </location>
</feature>
<dbReference type="AlphaFoldDB" id="A0A192CHZ2"/>
<gene>
    <name evidence="10" type="ORF">EWT59_12710</name>
    <name evidence="9" type="ORF">WLH_03878</name>
</gene>
<evidence type="ECO:0000256" key="1">
    <source>
        <dbReference type="ARBA" id="ARBA00011975"/>
    </source>
</evidence>
<dbReference type="Gene3D" id="3.90.120.10">
    <property type="entry name" value="DNA Methylase, subunit A, domain 2"/>
    <property type="match status" value="2"/>
</dbReference>
<comment type="similarity">
    <text evidence="7 8">Belongs to the class I-like SAM-binding methyltransferase superfamily. C5-methyltransferase family.</text>
</comment>
<evidence type="ECO:0000256" key="4">
    <source>
        <dbReference type="ARBA" id="ARBA00022691"/>
    </source>
</evidence>
<name>A0A192CHZ2_ECO25</name>
<evidence type="ECO:0000256" key="2">
    <source>
        <dbReference type="ARBA" id="ARBA00022603"/>
    </source>
</evidence>
<dbReference type="InterPro" id="IPR029063">
    <property type="entry name" value="SAM-dependent_MTases_sf"/>
</dbReference>
<dbReference type="GO" id="GO:0003886">
    <property type="term" value="F:DNA (cytosine-5-)-methyltransferase activity"/>
    <property type="evidence" value="ECO:0007669"/>
    <property type="project" value="UniProtKB-EC"/>
</dbReference>
<dbReference type="InterPro" id="IPR001525">
    <property type="entry name" value="C5_MeTfrase"/>
</dbReference>
<dbReference type="REBASE" id="153094">
    <property type="entry name" value="M2.EcoO25bORF3877P"/>
</dbReference>
<evidence type="ECO:0000313" key="10">
    <source>
        <dbReference type="EMBL" id="TLI67076.1"/>
    </source>
</evidence>
<dbReference type="Gene3D" id="3.40.50.150">
    <property type="entry name" value="Vaccinia Virus protein VP39"/>
    <property type="match status" value="1"/>
</dbReference>
<dbReference type="PATRIC" id="fig|941280.3.peg.3853"/>
<evidence type="ECO:0000313" key="11">
    <source>
        <dbReference type="Proteomes" id="UP000183316"/>
    </source>
</evidence>
<dbReference type="EMBL" id="CP015085">
    <property type="protein sequence ID" value="ANK05139.1"/>
    <property type="molecule type" value="Genomic_DNA"/>
</dbReference>
<dbReference type="NCBIfam" id="TIGR00675">
    <property type="entry name" value="dcm"/>
    <property type="match status" value="1"/>
</dbReference>
<keyword evidence="2 7" id="KW-0489">Methyltransferase</keyword>
<dbReference type="PANTHER" id="PTHR10629">
    <property type="entry name" value="CYTOSINE-SPECIFIC METHYLTRANSFERASE"/>
    <property type="match status" value="1"/>
</dbReference>
<evidence type="ECO:0000256" key="7">
    <source>
        <dbReference type="PROSITE-ProRule" id="PRU01016"/>
    </source>
</evidence>
<dbReference type="PROSITE" id="PS00095">
    <property type="entry name" value="C5_MTASE_2"/>
    <property type="match status" value="1"/>
</dbReference>
<keyword evidence="3 7" id="KW-0808">Transferase</keyword>
<dbReference type="GO" id="GO:0044027">
    <property type="term" value="P:negative regulation of gene expression via chromosomal CpG island methylation"/>
    <property type="evidence" value="ECO:0007669"/>
    <property type="project" value="TreeGrafter"/>
</dbReference>
<dbReference type="PANTHER" id="PTHR10629:SF52">
    <property type="entry name" value="DNA (CYTOSINE-5)-METHYLTRANSFERASE 1"/>
    <property type="match status" value="1"/>
</dbReference>
<keyword evidence="5" id="KW-0680">Restriction system</keyword>
<dbReference type="GO" id="GO:0003677">
    <property type="term" value="F:DNA binding"/>
    <property type="evidence" value="ECO:0007669"/>
    <property type="project" value="TreeGrafter"/>
</dbReference>
<dbReference type="SUPFAM" id="SSF53335">
    <property type="entry name" value="S-adenosyl-L-methionine-dependent methyltransferases"/>
    <property type="match status" value="2"/>
</dbReference>
<evidence type="ECO:0000256" key="5">
    <source>
        <dbReference type="ARBA" id="ARBA00022747"/>
    </source>
</evidence>
<evidence type="ECO:0000313" key="12">
    <source>
        <dbReference type="Proteomes" id="UP000309847"/>
    </source>
</evidence>